<reference evidence="2" key="1">
    <citation type="journal article" date="2024" name="Proc. Natl. Acad. Sci. U.S.A.">
        <title>Extraordinary preservation of gene collinearity over three hundred million years revealed in homosporous lycophytes.</title>
        <authorList>
            <person name="Li C."/>
            <person name="Wickell D."/>
            <person name="Kuo L.Y."/>
            <person name="Chen X."/>
            <person name="Nie B."/>
            <person name="Liao X."/>
            <person name="Peng D."/>
            <person name="Ji J."/>
            <person name="Jenkins J."/>
            <person name="Williams M."/>
            <person name="Shu S."/>
            <person name="Plott C."/>
            <person name="Barry K."/>
            <person name="Rajasekar S."/>
            <person name="Grimwood J."/>
            <person name="Han X."/>
            <person name="Sun S."/>
            <person name="Hou Z."/>
            <person name="He W."/>
            <person name="Dai G."/>
            <person name="Sun C."/>
            <person name="Schmutz J."/>
            <person name="Leebens-Mack J.H."/>
            <person name="Li F.W."/>
            <person name="Wang L."/>
        </authorList>
    </citation>
    <scope>NUCLEOTIDE SEQUENCE [LARGE SCALE GENOMIC DNA]</scope>
    <source>
        <strain evidence="2">cv. PW_Plant_1</strain>
    </source>
</reference>
<comment type="caution">
    <text evidence="1">The sequence shown here is derived from an EMBL/GenBank/DDBJ whole genome shotgun (WGS) entry which is preliminary data.</text>
</comment>
<dbReference type="Proteomes" id="UP001162992">
    <property type="component" value="Chromosome 12"/>
</dbReference>
<sequence>MPLIDSSAVAAQKWSRGEMRLTMLALRCMTTLLSAVALGVLVADKETRSISINFPGLNQPLVVSKTARYSQSKALQFYVAANAIVASYSVLQALRSLFLMLASLRPATSKASAWTTYLLDQALAYLLLSALGASSEVAYLAKKGNTNVGWNELCSMFGHYCNLVGASVIAGSLAFLQLVIISGLSAYHLFYKTYGTGTSSQKEEPK</sequence>
<protein>
    <submittedName>
        <fullName evidence="1">Uncharacterized protein</fullName>
    </submittedName>
</protein>
<name>A0ACC2C4W9_DIPCM</name>
<gene>
    <name evidence="1" type="ORF">O6H91_12G077700</name>
</gene>
<dbReference type="EMBL" id="CM055103">
    <property type="protein sequence ID" value="KAJ7536687.1"/>
    <property type="molecule type" value="Genomic_DNA"/>
</dbReference>
<proteinExistence type="predicted"/>
<accession>A0ACC2C4W9</accession>
<organism evidence="1 2">
    <name type="scientific">Diphasiastrum complanatum</name>
    <name type="common">Issler's clubmoss</name>
    <name type="synonym">Lycopodium complanatum</name>
    <dbReference type="NCBI Taxonomy" id="34168"/>
    <lineage>
        <taxon>Eukaryota</taxon>
        <taxon>Viridiplantae</taxon>
        <taxon>Streptophyta</taxon>
        <taxon>Embryophyta</taxon>
        <taxon>Tracheophyta</taxon>
        <taxon>Lycopodiopsida</taxon>
        <taxon>Lycopodiales</taxon>
        <taxon>Lycopodiaceae</taxon>
        <taxon>Lycopodioideae</taxon>
        <taxon>Diphasiastrum</taxon>
    </lineage>
</organism>
<evidence type="ECO:0000313" key="2">
    <source>
        <dbReference type="Proteomes" id="UP001162992"/>
    </source>
</evidence>
<keyword evidence="2" id="KW-1185">Reference proteome</keyword>
<evidence type="ECO:0000313" key="1">
    <source>
        <dbReference type="EMBL" id="KAJ7536687.1"/>
    </source>
</evidence>